<organism evidence="2">
    <name type="scientific">Anopheles braziliensis</name>
    <dbReference type="NCBI Taxonomy" id="58242"/>
    <lineage>
        <taxon>Eukaryota</taxon>
        <taxon>Metazoa</taxon>
        <taxon>Ecdysozoa</taxon>
        <taxon>Arthropoda</taxon>
        <taxon>Hexapoda</taxon>
        <taxon>Insecta</taxon>
        <taxon>Pterygota</taxon>
        <taxon>Neoptera</taxon>
        <taxon>Endopterygota</taxon>
        <taxon>Diptera</taxon>
        <taxon>Nematocera</taxon>
        <taxon>Culicoidea</taxon>
        <taxon>Culicidae</taxon>
        <taxon>Anophelinae</taxon>
        <taxon>Anopheles</taxon>
    </lineage>
</organism>
<feature type="chain" id="PRO_5014682304" description="Secreted peptide" evidence="1">
    <location>
        <begin position="18"/>
        <end position="75"/>
    </location>
</feature>
<keyword evidence="1" id="KW-0732">Signal</keyword>
<dbReference type="AlphaFoldDB" id="A0A2M3ZLK0"/>
<evidence type="ECO:0008006" key="3">
    <source>
        <dbReference type="Google" id="ProtNLM"/>
    </source>
</evidence>
<sequence>MLFTLCMFSHILSLSLALPLCYSPSLTLLFRLFLPFRFCDFPFHTFANICLLCLHSLPTLHTSSFHAASSSFSPF</sequence>
<protein>
    <recommendedName>
        <fullName evidence="3">Secreted peptide</fullName>
    </recommendedName>
</protein>
<evidence type="ECO:0000313" key="2">
    <source>
        <dbReference type="EMBL" id="MBW29288.1"/>
    </source>
</evidence>
<evidence type="ECO:0000256" key="1">
    <source>
        <dbReference type="SAM" id="SignalP"/>
    </source>
</evidence>
<feature type="signal peptide" evidence="1">
    <location>
        <begin position="1"/>
        <end position="17"/>
    </location>
</feature>
<dbReference type="EMBL" id="GGFM01008537">
    <property type="protein sequence ID" value="MBW29288.1"/>
    <property type="molecule type" value="Transcribed_RNA"/>
</dbReference>
<accession>A0A2M3ZLK0</accession>
<reference evidence="2" key="1">
    <citation type="submission" date="2018-01" db="EMBL/GenBank/DDBJ databases">
        <title>An insight into the sialome of Amazonian anophelines.</title>
        <authorList>
            <person name="Ribeiro J.M."/>
            <person name="Scarpassa V."/>
            <person name="Calvo E."/>
        </authorList>
    </citation>
    <scope>NUCLEOTIDE SEQUENCE</scope>
    <source>
        <tissue evidence="2">Salivary glands</tissue>
    </source>
</reference>
<name>A0A2M3ZLK0_9DIPT</name>
<proteinExistence type="predicted"/>